<dbReference type="AlphaFoldDB" id="A0A1C0U6U0"/>
<dbReference type="NCBIfam" id="NF011715">
    <property type="entry name" value="PRK15136.1"/>
    <property type="match status" value="1"/>
</dbReference>
<evidence type="ECO:0000256" key="1">
    <source>
        <dbReference type="ARBA" id="ARBA00004383"/>
    </source>
</evidence>
<dbReference type="PANTHER" id="PTHR30386">
    <property type="entry name" value="MEMBRANE FUSION SUBUNIT OF EMRAB-TOLC MULTIDRUG EFFLUX PUMP"/>
    <property type="match status" value="1"/>
</dbReference>
<dbReference type="Pfam" id="PF25963">
    <property type="entry name" value="Beta-barrel_AAEA"/>
    <property type="match status" value="1"/>
</dbReference>
<name>A0A1C0U6U0_9GAMM</name>
<evidence type="ECO:0000256" key="2">
    <source>
        <dbReference type="ARBA" id="ARBA00009477"/>
    </source>
</evidence>
<evidence type="ECO:0000256" key="6">
    <source>
        <dbReference type="ARBA" id="ARBA00022692"/>
    </source>
</evidence>
<feature type="transmembrane region" description="Helical" evidence="9">
    <location>
        <begin position="24"/>
        <end position="45"/>
    </location>
</feature>
<evidence type="ECO:0000256" key="3">
    <source>
        <dbReference type="ARBA" id="ARBA00022448"/>
    </source>
</evidence>
<dbReference type="InterPro" id="IPR050739">
    <property type="entry name" value="MFP"/>
</dbReference>
<keyword evidence="3" id="KW-0813">Transport</keyword>
<keyword evidence="4" id="KW-1003">Cell membrane</keyword>
<evidence type="ECO:0000256" key="8">
    <source>
        <dbReference type="ARBA" id="ARBA00023136"/>
    </source>
</evidence>
<gene>
    <name evidence="12" type="primary">emrA_1</name>
    <name evidence="12" type="ORF">Ppb6_01286</name>
</gene>
<evidence type="ECO:0000256" key="5">
    <source>
        <dbReference type="ARBA" id="ARBA00022519"/>
    </source>
</evidence>
<dbReference type="EMBL" id="LOMY01000036">
    <property type="protein sequence ID" value="OCQ53660.1"/>
    <property type="molecule type" value="Genomic_DNA"/>
</dbReference>
<evidence type="ECO:0000256" key="9">
    <source>
        <dbReference type="SAM" id="Phobius"/>
    </source>
</evidence>
<dbReference type="InterPro" id="IPR058634">
    <property type="entry name" value="AaeA-lik-b-barrel"/>
</dbReference>
<dbReference type="Proteomes" id="UP000093476">
    <property type="component" value="Unassembled WGS sequence"/>
</dbReference>
<dbReference type="Pfam" id="PF25885">
    <property type="entry name" value="HH_EMRA"/>
    <property type="match status" value="1"/>
</dbReference>
<dbReference type="PATRIC" id="fig|286156.4.peg.1444"/>
<dbReference type="RefSeq" id="WP_065822572.1">
    <property type="nucleotide sequence ID" value="NZ_CAWMQZ010000036.1"/>
</dbReference>
<dbReference type="GO" id="GO:0015721">
    <property type="term" value="P:bile acid and bile salt transport"/>
    <property type="evidence" value="ECO:0007669"/>
    <property type="project" value="UniProtKB-ARBA"/>
</dbReference>
<dbReference type="InterPro" id="IPR005694">
    <property type="entry name" value="MFP_proteobact"/>
</dbReference>
<feature type="domain" description="p-hydroxybenzoic acid efflux pump subunit AaeA-like beta-barrel" evidence="11">
    <location>
        <begin position="254"/>
        <end position="333"/>
    </location>
</feature>
<evidence type="ECO:0000259" key="11">
    <source>
        <dbReference type="Pfam" id="PF25963"/>
    </source>
</evidence>
<keyword evidence="7 9" id="KW-1133">Transmembrane helix</keyword>
<proteinExistence type="inferred from homology"/>
<dbReference type="GO" id="GO:0046677">
    <property type="term" value="P:response to antibiotic"/>
    <property type="evidence" value="ECO:0007669"/>
    <property type="project" value="UniProtKB-ARBA"/>
</dbReference>
<dbReference type="STRING" id="286156.Ppb6_01286"/>
<evidence type="ECO:0000259" key="10">
    <source>
        <dbReference type="Pfam" id="PF25885"/>
    </source>
</evidence>
<dbReference type="GO" id="GO:1990961">
    <property type="term" value="P:xenobiotic detoxification by transmembrane export across the plasma membrane"/>
    <property type="evidence" value="ECO:0007669"/>
    <property type="project" value="InterPro"/>
</dbReference>
<dbReference type="Gene3D" id="2.40.50.100">
    <property type="match status" value="1"/>
</dbReference>
<dbReference type="PANTHER" id="PTHR30386:SF19">
    <property type="entry name" value="MULTIDRUG EXPORT PROTEIN EMRA-RELATED"/>
    <property type="match status" value="1"/>
</dbReference>
<comment type="similarity">
    <text evidence="2">Belongs to the membrane fusion protein (MFP) (TC 8.A.1) family.</text>
</comment>
<evidence type="ECO:0000256" key="4">
    <source>
        <dbReference type="ARBA" id="ARBA00022475"/>
    </source>
</evidence>
<reference evidence="12 13" key="1">
    <citation type="submission" date="2015-12" db="EMBL/GenBank/DDBJ databases">
        <title>Genome comparisons provide insights into the role of secondary metabolites in the pathogenic phase of the Photorhabdus life cycle.</title>
        <authorList>
            <person name="Tobias N.J."/>
            <person name="Mishra B."/>
            <person name="Gupta D.K."/>
            <person name="Thines M."/>
            <person name="Stinear T.P."/>
            <person name="Bode H.B."/>
        </authorList>
    </citation>
    <scope>NUCLEOTIDE SEQUENCE [LARGE SCALE GENOMIC DNA]</scope>
    <source>
        <strain evidence="12 13">PB68.1</strain>
    </source>
</reference>
<dbReference type="Gene3D" id="2.40.30.170">
    <property type="match status" value="1"/>
</dbReference>
<dbReference type="GO" id="GO:0005886">
    <property type="term" value="C:plasma membrane"/>
    <property type="evidence" value="ECO:0007669"/>
    <property type="project" value="UniProtKB-SubCell"/>
</dbReference>
<comment type="subcellular location">
    <subcellularLocation>
        <location evidence="1">Cell inner membrane</location>
        <topology evidence="1">Single-pass membrane protein</topology>
        <orientation evidence="1">Periplasmic side</orientation>
    </subcellularLocation>
</comment>
<evidence type="ECO:0000313" key="13">
    <source>
        <dbReference type="Proteomes" id="UP000093476"/>
    </source>
</evidence>
<dbReference type="InterPro" id="IPR058633">
    <property type="entry name" value="EmrA/FarA_HH"/>
</dbReference>
<evidence type="ECO:0000256" key="7">
    <source>
        <dbReference type="ARBA" id="ARBA00022989"/>
    </source>
</evidence>
<sequence length="392" mass="43496">MSANEEVQAPQNLNSSKKRQRSRALVLLTLAFSLLGVAYFFYWFIVLRHHQETDNAYVTGNQIQIMSQVAGSVITVNFDNTDFVKSGSVLVQLDPRDTELALEKAKTALASSVRQTHQRMINSKQYLANIALRRSELTRVQSDLSRREILGAQKVIGKEELQHAREAVTSAQAALDVAVEQYNANQAIILDTPLEKQPAVEQAATDVRNAWLALQRTKIVSPIDGYVSRRSVQIGAQINKNTPLMAIIPAYDMWIEANFKETQLADMRIGQPAEITSDFYGEDKIFNGKITGLDMGTGSAFSLLPAQNASGNWIKVVQRLPVRIELNPEQLEKYPLRIGLSTKVRVDTAHSDGQVLSNQTRTKSAYQTTALTIDMSPANKIVTDIINNNAGK</sequence>
<keyword evidence="5" id="KW-0997">Cell inner membrane</keyword>
<accession>A0A1C0U6U0</accession>
<dbReference type="SUPFAM" id="SSF111369">
    <property type="entry name" value="HlyD-like secretion proteins"/>
    <property type="match status" value="2"/>
</dbReference>
<keyword evidence="13" id="KW-1185">Reference proteome</keyword>
<comment type="caution">
    <text evidence="12">The sequence shown here is derived from an EMBL/GenBank/DDBJ whole genome shotgun (WGS) entry which is preliminary data.</text>
</comment>
<evidence type="ECO:0000313" key="12">
    <source>
        <dbReference type="EMBL" id="OCQ53660.1"/>
    </source>
</evidence>
<dbReference type="NCBIfam" id="TIGR00998">
    <property type="entry name" value="8a0101"/>
    <property type="match status" value="1"/>
</dbReference>
<protein>
    <submittedName>
        <fullName evidence="12">Multidrug export protein EmrA</fullName>
    </submittedName>
</protein>
<keyword evidence="6 9" id="KW-0812">Transmembrane</keyword>
<feature type="domain" description="Multidrug export protein EmrA/FarA alpha-helical hairpin" evidence="10">
    <location>
        <begin position="97"/>
        <end position="217"/>
    </location>
</feature>
<keyword evidence="8 9" id="KW-0472">Membrane</keyword>
<dbReference type="FunFam" id="2.40.30.170:FF:000003">
    <property type="entry name" value="Multidrug resistance protein A"/>
    <property type="match status" value="1"/>
</dbReference>
<dbReference type="GO" id="GO:0042910">
    <property type="term" value="F:xenobiotic transmembrane transporter activity"/>
    <property type="evidence" value="ECO:0007669"/>
    <property type="project" value="InterPro"/>
</dbReference>
<organism evidence="12 13">
    <name type="scientific">Photorhabdus australis subsp. thailandensis</name>
    <dbReference type="NCBI Taxonomy" id="2805096"/>
    <lineage>
        <taxon>Bacteria</taxon>
        <taxon>Pseudomonadati</taxon>
        <taxon>Pseudomonadota</taxon>
        <taxon>Gammaproteobacteria</taxon>
        <taxon>Enterobacterales</taxon>
        <taxon>Morganellaceae</taxon>
        <taxon>Photorhabdus</taxon>
    </lineage>
</organism>